<gene>
    <name evidence="2" type="ORF">EZS28_051833</name>
</gene>
<proteinExistence type="predicted"/>
<protein>
    <submittedName>
        <fullName evidence="2">Uncharacterized protein</fullName>
    </submittedName>
</protein>
<dbReference type="EMBL" id="SNRW01039607">
    <property type="protein sequence ID" value="KAA6351718.1"/>
    <property type="molecule type" value="Genomic_DNA"/>
</dbReference>
<name>A0A5J4T0M2_9EUKA</name>
<dbReference type="Proteomes" id="UP000324800">
    <property type="component" value="Unassembled WGS sequence"/>
</dbReference>
<comment type="caution">
    <text evidence="2">The sequence shown here is derived from an EMBL/GenBank/DDBJ whole genome shotgun (WGS) entry which is preliminary data.</text>
</comment>
<dbReference type="AlphaFoldDB" id="A0A5J4T0M2"/>
<reference evidence="2 3" key="1">
    <citation type="submission" date="2019-03" db="EMBL/GenBank/DDBJ databases">
        <title>Single cell metagenomics reveals metabolic interactions within the superorganism composed of flagellate Streblomastix strix and complex community of Bacteroidetes bacteria on its surface.</title>
        <authorList>
            <person name="Treitli S.C."/>
            <person name="Kolisko M."/>
            <person name="Husnik F."/>
            <person name="Keeling P."/>
            <person name="Hampl V."/>
        </authorList>
    </citation>
    <scope>NUCLEOTIDE SEQUENCE [LARGE SCALE GENOMIC DNA]</scope>
    <source>
        <strain evidence="2">ST1C</strain>
    </source>
</reference>
<sequence>MPAEEATTERSFMQSQEQEPSARNHRKYNINKYKEVERTTAQVEP</sequence>
<evidence type="ECO:0000313" key="3">
    <source>
        <dbReference type="Proteomes" id="UP000324800"/>
    </source>
</evidence>
<accession>A0A5J4T0M2</accession>
<evidence type="ECO:0000313" key="2">
    <source>
        <dbReference type="EMBL" id="KAA6351718.1"/>
    </source>
</evidence>
<feature type="region of interest" description="Disordered" evidence="1">
    <location>
        <begin position="1"/>
        <end position="45"/>
    </location>
</feature>
<evidence type="ECO:0000256" key="1">
    <source>
        <dbReference type="SAM" id="MobiDB-lite"/>
    </source>
</evidence>
<organism evidence="2 3">
    <name type="scientific">Streblomastix strix</name>
    <dbReference type="NCBI Taxonomy" id="222440"/>
    <lineage>
        <taxon>Eukaryota</taxon>
        <taxon>Metamonada</taxon>
        <taxon>Preaxostyla</taxon>
        <taxon>Oxymonadida</taxon>
        <taxon>Streblomastigidae</taxon>
        <taxon>Streblomastix</taxon>
    </lineage>
</organism>
<feature type="non-terminal residue" evidence="2">
    <location>
        <position position="45"/>
    </location>
</feature>
<feature type="compositionally biased region" description="Polar residues" evidence="1">
    <location>
        <begin position="9"/>
        <end position="21"/>
    </location>
</feature>